<gene>
    <name evidence="3" type="ORF">TTHERM_00947650</name>
</gene>
<organism evidence="3 4">
    <name type="scientific">Tetrahymena thermophila (strain SB210)</name>
    <dbReference type="NCBI Taxonomy" id="312017"/>
    <lineage>
        <taxon>Eukaryota</taxon>
        <taxon>Sar</taxon>
        <taxon>Alveolata</taxon>
        <taxon>Ciliophora</taxon>
        <taxon>Intramacronucleata</taxon>
        <taxon>Oligohymenophorea</taxon>
        <taxon>Hymenostomatida</taxon>
        <taxon>Tetrahymenina</taxon>
        <taxon>Tetrahymenidae</taxon>
        <taxon>Tetrahymena</taxon>
    </lineage>
</organism>
<evidence type="ECO:0000256" key="1">
    <source>
        <dbReference type="SAM" id="Coils"/>
    </source>
</evidence>
<dbReference type="InParanoid" id="I7LSV8"/>
<feature type="compositionally biased region" description="Polar residues" evidence="2">
    <location>
        <begin position="221"/>
        <end position="231"/>
    </location>
</feature>
<keyword evidence="1" id="KW-0175">Coiled coil</keyword>
<dbReference type="Proteomes" id="UP000009168">
    <property type="component" value="Unassembled WGS sequence"/>
</dbReference>
<dbReference type="KEGG" id="tet:TTHERM_00947650"/>
<evidence type="ECO:0000256" key="2">
    <source>
        <dbReference type="SAM" id="MobiDB-lite"/>
    </source>
</evidence>
<feature type="region of interest" description="Disordered" evidence="2">
    <location>
        <begin position="72"/>
        <end position="121"/>
    </location>
</feature>
<dbReference type="RefSeq" id="XP_001031001.1">
    <property type="nucleotide sequence ID" value="XM_001031001.2"/>
</dbReference>
<dbReference type="AlphaFoldDB" id="I7LSV8"/>
<feature type="coiled-coil region" evidence="1">
    <location>
        <begin position="733"/>
        <end position="760"/>
    </location>
</feature>
<sequence length="971" mass="113099">MSSILHSIKKKADESDFFEFNINNNDSNYQKNSVLLKDMIFSSKVDKATQNIINNKKNNIILQKWNLHESQRSGLNSQKTQELKEETTSSPQKQRRLSQTSTGKNLDSKGASPKKINEASPNIFQQDYKKQNHFQDTNRIHSQRNDSSRQASSPKELVKTVELQLDTNDRYTENLNKINFFTERTSSLIEMNKKKKNKEQKSYQKSPQNAYQNKNNEFDSNKNFQQTQSGNNQEETLKNIIMRTNFSNLLTNQGSNVNIVGQDNQFINEVNSQQILRHLIVGVDGNNKKRDRNSILNKSDNEIRFGQQEDLDKKEQNMSQSDIYLYSGEKYIQPKRKLLEFPQQESKQFHLQSQNRHQVKKPFISGAQSHINNQGSNQLPNIKQNLKKSSQSPFRYTKHELNINDNTSSKNNQTLISEYLNRTIYSPNQKNDTNTIQVSDSQMYNTQYKTNTRSNNNNILAQNVGLPDNKAITQTQVSENQNKFSEINNNRNFTQIDFFQVNQLSPLVMKRSKIKSSSMNQQRNSDFIEINKKNLKFISNKKKNAYNQIVDSIIKQHEIKEKDEKKAASKDKRIKLQQMFKQKSIQSKNQIQNNQNQNLSNFSHNLTTTIASDFNQYANSNHASPVMRANTSLTNRNTQNTDTDFFQPQGKALRNKQYNEQMQKLNQQNIEQQMKQNSQTTMSFYPPNEKIPQLQDNSNNPVQQFAISYQLQQQIQFKRKMKSRQNRKQKQITVEEQINNEQIKQKLINLQQQKSSAYNLNLSPQNKLSNTLINDSKILNNSQIMSNLAADQLQMALNLQKQASQIKRQQQQITKSDQQSQLVQNALSSAGQNMLLIRKWNIDDNRNNNNDYSEKIYLKKSTTSAGPRKKQNQQNESEVTLVDENIFSVNYRPKYVHDKTELGHNNYLTSKKKVKSSKGIKINESNDITYTVKNRDYDSSPKFKNEILPWEINDQQQYYEESEDICNPSRV</sequence>
<keyword evidence="4" id="KW-1185">Reference proteome</keyword>
<name>I7LSV8_TETTS</name>
<protein>
    <submittedName>
        <fullName evidence="3">Uncharacterized protein</fullName>
    </submittedName>
</protein>
<evidence type="ECO:0000313" key="3">
    <source>
        <dbReference type="EMBL" id="EAR83338.1"/>
    </source>
</evidence>
<feature type="region of interest" description="Disordered" evidence="2">
    <location>
        <begin position="193"/>
        <end position="231"/>
    </location>
</feature>
<dbReference type="GeneID" id="7830429"/>
<feature type="region of interest" description="Disordered" evidence="2">
    <location>
        <begin position="858"/>
        <end position="877"/>
    </location>
</feature>
<reference evidence="4" key="1">
    <citation type="journal article" date="2006" name="PLoS Biol.">
        <title>Macronuclear genome sequence of the ciliate Tetrahymena thermophila, a model eukaryote.</title>
        <authorList>
            <person name="Eisen J.A."/>
            <person name="Coyne R.S."/>
            <person name="Wu M."/>
            <person name="Wu D."/>
            <person name="Thiagarajan M."/>
            <person name="Wortman J.R."/>
            <person name="Badger J.H."/>
            <person name="Ren Q."/>
            <person name="Amedeo P."/>
            <person name="Jones K.M."/>
            <person name="Tallon L.J."/>
            <person name="Delcher A.L."/>
            <person name="Salzberg S.L."/>
            <person name="Silva J.C."/>
            <person name="Haas B.J."/>
            <person name="Majoros W.H."/>
            <person name="Farzad M."/>
            <person name="Carlton J.M."/>
            <person name="Smith R.K. Jr."/>
            <person name="Garg J."/>
            <person name="Pearlman R.E."/>
            <person name="Karrer K.M."/>
            <person name="Sun L."/>
            <person name="Manning G."/>
            <person name="Elde N.C."/>
            <person name="Turkewitz A.P."/>
            <person name="Asai D.J."/>
            <person name="Wilkes D.E."/>
            <person name="Wang Y."/>
            <person name="Cai H."/>
            <person name="Collins K."/>
            <person name="Stewart B.A."/>
            <person name="Lee S.R."/>
            <person name="Wilamowska K."/>
            <person name="Weinberg Z."/>
            <person name="Ruzzo W.L."/>
            <person name="Wloga D."/>
            <person name="Gaertig J."/>
            <person name="Frankel J."/>
            <person name="Tsao C.-C."/>
            <person name="Gorovsky M.A."/>
            <person name="Keeling P.J."/>
            <person name="Waller R.F."/>
            <person name="Patron N.J."/>
            <person name="Cherry J.M."/>
            <person name="Stover N.A."/>
            <person name="Krieger C.J."/>
            <person name="del Toro C."/>
            <person name="Ryder H.F."/>
            <person name="Williamson S.C."/>
            <person name="Barbeau R.A."/>
            <person name="Hamilton E.P."/>
            <person name="Orias E."/>
        </authorList>
    </citation>
    <scope>NUCLEOTIDE SEQUENCE [LARGE SCALE GENOMIC DNA]</scope>
    <source>
        <strain evidence="4">SB210</strain>
    </source>
</reference>
<dbReference type="EMBL" id="GG662452">
    <property type="protein sequence ID" value="EAR83338.1"/>
    <property type="molecule type" value="Genomic_DNA"/>
</dbReference>
<feature type="compositionally biased region" description="Polar residues" evidence="2">
    <location>
        <begin position="88"/>
        <end position="105"/>
    </location>
</feature>
<proteinExistence type="predicted"/>
<evidence type="ECO:0000313" key="4">
    <source>
        <dbReference type="Proteomes" id="UP000009168"/>
    </source>
</evidence>
<dbReference type="HOGENOM" id="CLU_305564_0_0_1"/>
<accession>I7LSV8</accession>